<sequence>MVPPSEDSRTPLYVVSDLHGHREQFTAVLREAGLIDDDERWTGGGARLWCLGDFTDRGPDGVGVIELVMDLAKQAEETGGRVDALLGNHEILLLGAHRYGEEEVPGEDPPKQFTAWWVLNGGRDTDAERLTDEIVEWLSTRDAVRVEDGHLLMHTDAPTYLNYGGTADEINAKIRGVLASDDLAAWWDLFRQMTARRAFHGEGDQGVRTARAVLDALGGERIVHGHSTIPDQFGVDPSTIEGPRVYCEGLALAVDGGVYQGGPCLLVKLPYTEE</sequence>
<reference evidence="2" key="1">
    <citation type="submission" date="2023-03" db="EMBL/GenBank/DDBJ databases">
        <title>Actinorhabdospora filicis NBRC 111898.</title>
        <authorList>
            <person name="Ichikawa N."/>
            <person name="Sato H."/>
            <person name="Tonouchi N."/>
        </authorList>
    </citation>
    <scope>NUCLEOTIDE SEQUENCE</scope>
    <source>
        <strain evidence="2">NBRC 111898</strain>
    </source>
</reference>
<dbReference type="InterPro" id="IPR004843">
    <property type="entry name" value="Calcineurin-like_PHP"/>
</dbReference>
<evidence type="ECO:0000313" key="3">
    <source>
        <dbReference type="Proteomes" id="UP001165079"/>
    </source>
</evidence>
<dbReference type="PANTHER" id="PTHR46546:SF4">
    <property type="entry name" value="SHEWANELLA-LIKE PROTEIN PHOSPHATASE 1"/>
    <property type="match status" value="1"/>
</dbReference>
<accession>A0A9W6W7A7</accession>
<dbReference type="SUPFAM" id="SSF56300">
    <property type="entry name" value="Metallo-dependent phosphatases"/>
    <property type="match status" value="1"/>
</dbReference>
<dbReference type="InterPro" id="IPR029052">
    <property type="entry name" value="Metallo-depent_PP-like"/>
</dbReference>
<dbReference type="EMBL" id="BSTX01000001">
    <property type="protein sequence ID" value="GLZ75758.1"/>
    <property type="molecule type" value="Genomic_DNA"/>
</dbReference>
<name>A0A9W6W7A7_9ACTN</name>
<evidence type="ECO:0000259" key="1">
    <source>
        <dbReference type="Pfam" id="PF00149"/>
    </source>
</evidence>
<protein>
    <submittedName>
        <fullName evidence="2">Serine/threonine protein phosphatase</fullName>
    </submittedName>
</protein>
<dbReference type="RefSeq" id="WP_285660985.1">
    <property type="nucleotide sequence ID" value="NZ_BSTX01000001.1"/>
</dbReference>
<gene>
    <name evidence="2" type="ORF">Afil01_05650</name>
</gene>
<dbReference type="Proteomes" id="UP001165079">
    <property type="component" value="Unassembled WGS sequence"/>
</dbReference>
<feature type="domain" description="Calcineurin-like phosphoesterase" evidence="1">
    <location>
        <begin position="11"/>
        <end position="177"/>
    </location>
</feature>
<dbReference type="AlphaFoldDB" id="A0A9W6W7A7"/>
<organism evidence="2 3">
    <name type="scientific">Actinorhabdospora filicis</name>
    <dbReference type="NCBI Taxonomy" id="1785913"/>
    <lineage>
        <taxon>Bacteria</taxon>
        <taxon>Bacillati</taxon>
        <taxon>Actinomycetota</taxon>
        <taxon>Actinomycetes</taxon>
        <taxon>Micromonosporales</taxon>
        <taxon>Micromonosporaceae</taxon>
        <taxon>Actinorhabdospora</taxon>
    </lineage>
</organism>
<dbReference type="Pfam" id="PF00149">
    <property type="entry name" value="Metallophos"/>
    <property type="match status" value="1"/>
</dbReference>
<dbReference type="GO" id="GO:0016787">
    <property type="term" value="F:hydrolase activity"/>
    <property type="evidence" value="ECO:0007669"/>
    <property type="project" value="InterPro"/>
</dbReference>
<proteinExistence type="predicted"/>
<dbReference type="Gene3D" id="3.60.21.10">
    <property type="match status" value="1"/>
</dbReference>
<evidence type="ECO:0000313" key="2">
    <source>
        <dbReference type="EMBL" id="GLZ75758.1"/>
    </source>
</evidence>
<comment type="caution">
    <text evidence="2">The sequence shown here is derived from an EMBL/GenBank/DDBJ whole genome shotgun (WGS) entry which is preliminary data.</text>
</comment>
<keyword evidence="3" id="KW-1185">Reference proteome</keyword>
<dbReference type="PANTHER" id="PTHR46546">
    <property type="entry name" value="SHEWANELLA-LIKE PROTEIN PHOSPHATASE 1"/>
    <property type="match status" value="1"/>
</dbReference>